<proteinExistence type="predicted"/>
<dbReference type="Proteomes" id="UP001642900">
    <property type="component" value="Unassembled WGS sequence"/>
</dbReference>
<dbReference type="Gene3D" id="1.20.58.130">
    <property type="match status" value="1"/>
</dbReference>
<organism evidence="1 2">
    <name type="scientific">Allomesorhizobium camelthorni</name>
    <dbReference type="NCBI Taxonomy" id="475069"/>
    <lineage>
        <taxon>Bacteria</taxon>
        <taxon>Pseudomonadati</taxon>
        <taxon>Pseudomonadota</taxon>
        <taxon>Alphaproteobacteria</taxon>
        <taxon>Hyphomicrobiales</taxon>
        <taxon>Phyllobacteriaceae</taxon>
        <taxon>Allomesorhizobium</taxon>
    </lineage>
</organism>
<sequence>MAEETKGMLQALDALIDMQKRMLKSWEGTNARFDRIDTEIVKITRQNFKTQEDLAAFRTDMSAFRTDITGRIDALASRMTEFENMTGTPTRQEPPVWRSSDCRTKFLMPCRRV</sequence>
<gene>
    <name evidence="1" type="ORF">G6N73_17430</name>
</gene>
<comment type="caution">
    <text evidence="1">The sequence shown here is derived from an EMBL/GenBank/DDBJ whole genome shotgun (WGS) entry which is preliminary data.</text>
</comment>
<dbReference type="RefSeq" id="WP_165029815.1">
    <property type="nucleotide sequence ID" value="NZ_JAAKZF010000024.1"/>
</dbReference>
<protein>
    <submittedName>
        <fullName evidence="1">Uncharacterized protein</fullName>
    </submittedName>
</protein>
<dbReference type="EMBL" id="JAAKZF010000024">
    <property type="protein sequence ID" value="NGO52937.1"/>
    <property type="molecule type" value="Genomic_DNA"/>
</dbReference>
<dbReference type="AlphaFoldDB" id="A0A6G4WFQ5"/>
<accession>A0A6G4WFQ5</accession>
<evidence type="ECO:0000313" key="2">
    <source>
        <dbReference type="Proteomes" id="UP001642900"/>
    </source>
</evidence>
<evidence type="ECO:0000313" key="1">
    <source>
        <dbReference type="EMBL" id="NGO52937.1"/>
    </source>
</evidence>
<keyword evidence="2" id="KW-1185">Reference proteome</keyword>
<name>A0A6G4WFQ5_9HYPH</name>
<reference evidence="1 2" key="1">
    <citation type="submission" date="2020-02" db="EMBL/GenBank/DDBJ databases">
        <title>Genome sequence of strain CCNWXJ40-4.</title>
        <authorList>
            <person name="Gao J."/>
            <person name="Sun J."/>
        </authorList>
    </citation>
    <scope>NUCLEOTIDE SEQUENCE [LARGE SCALE GENOMIC DNA]</scope>
    <source>
        <strain evidence="1 2">CCNWXJ 40-4</strain>
    </source>
</reference>